<organism evidence="4 5">
    <name type="scientific">[Torrubiella] hemipterigena</name>
    <dbReference type="NCBI Taxonomy" id="1531966"/>
    <lineage>
        <taxon>Eukaryota</taxon>
        <taxon>Fungi</taxon>
        <taxon>Dikarya</taxon>
        <taxon>Ascomycota</taxon>
        <taxon>Pezizomycotina</taxon>
        <taxon>Sordariomycetes</taxon>
        <taxon>Hypocreomycetidae</taxon>
        <taxon>Hypocreales</taxon>
        <taxon>Clavicipitaceae</taxon>
        <taxon>Clavicipitaceae incertae sedis</taxon>
        <taxon>'Torrubiella' clade</taxon>
    </lineage>
</organism>
<dbReference type="GO" id="GO:0000976">
    <property type="term" value="F:transcription cis-regulatory region binding"/>
    <property type="evidence" value="ECO:0007669"/>
    <property type="project" value="TreeGrafter"/>
</dbReference>
<dbReference type="EMBL" id="CDHN01000006">
    <property type="protein sequence ID" value="CEJ94162.1"/>
    <property type="molecule type" value="Genomic_DNA"/>
</dbReference>
<dbReference type="PANTHER" id="PTHR37534">
    <property type="entry name" value="TRANSCRIPTIONAL ACTIVATOR PROTEIN UGA3"/>
    <property type="match status" value="1"/>
</dbReference>
<dbReference type="GO" id="GO:0005634">
    <property type="term" value="C:nucleus"/>
    <property type="evidence" value="ECO:0007669"/>
    <property type="project" value="UniProtKB-SubCell"/>
</dbReference>
<dbReference type="OrthoDB" id="8120565at2759"/>
<dbReference type="InterPro" id="IPR021858">
    <property type="entry name" value="Fun_TF"/>
</dbReference>
<dbReference type="AlphaFoldDB" id="A0A0A1TS28"/>
<evidence type="ECO:0000313" key="5">
    <source>
        <dbReference type="Proteomes" id="UP000039046"/>
    </source>
</evidence>
<dbReference type="STRING" id="1531966.A0A0A1TS28"/>
<proteinExistence type="predicted"/>
<dbReference type="PANTHER" id="PTHR37534:SF24">
    <property type="entry name" value="MISCELLANEOUS ZN(II)2CYS6 TRANSCRIPTION FACTOR (EUROFUNG)-RELATED"/>
    <property type="match status" value="1"/>
</dbReference>
<keyword evidence="2" id="KW-0539">Nucleus</keyword>
<sequence length="470" mass="53524">MEQTASALEDPARDAPDFSPESLSTLDEYAANPRFIELQEELRGVLFASASSYDIGRQTTPDPKEARGDDAVHTSYSDHLARVNIPKSRLIQYMQNWVVECAPYLDKFDHEKHFGISVPIVSETSPALLYALLAFSARQMERKNSWTKNHDSLELYQESIRLLAPGMQARDANMLVTACILAVLELMSGSSKNWRRHIEGCATLFDLFRVNGFSGGLLQGVFWCYARMEVCGVIISAGTQSTVLPLGKWIPENDSQTDQDEFAASLFYRIGRQNSDMHANWAVYLCAKACDLLYKRTRFLELQEYYHFEARSFVVQWRRLWHDLQCWRETRPECMLPTMVSKDCNGMFPSILFAHWPAISCHQVYHAACIIALEMRPRSEAIPSPYASPVWHARRVCGISLTNPHKASLINAIQPLYLAGKLLTHRSEHLQMARLLKIIEQTTGWGALWRLRDLEAIWGYQTGEIASIIV</sequence>
<evidence type="ECO:0000313" key="4">
    <source>
        <dbReference type="EMBL" id="CEJ94162.1"/>
    </source>
</evidence>
<gene>
    <name evidence="4" type="ORF">VHEMI09712</name>
</gene>
<feature type="region of interest" description="Disordered" evidence="3">
    <location>
        <begin position="1"/>
        <end position="23"/>
    </location>
</feature>
<dbReference type="Proteomes" id="UP000039046">
    <property type="component" value="Unassembled WGS sequence"/>
</dbReference>
<dbReference type="Pfam" id="PF11951">
    <property type="entry name" value="Fungal_trans_2"/>
    <property type="match status" value="1"/>
</dbReference>
<keyword evidence="5" id="KW-1185">Reference proteome</keyword>
<accession>A0A0A1TS28</accession>
<reference evidence="4 5" key="1">
    <citation type="journal article" date="2015" name="Genome Announc.">
        <title>Draft Genome Sequence and Gene Annotation of the Entomopathogenic Fungus Verticillium hemipterigenum.</title>
        <authorList>
            <person name="Horn F."/>
            <person name="Habel A."/>
            <person name="Scharf D.H."/>
            <person name="Dworschak J."/>
            <person name="Brakhage A.A."/>
            <person name="Guthke R."/>
            <person name="Hertweck C."/>
            <person name="Linde J."/>
        </authorList>
    </citation>
    <scope>NUCLEOTIDE SEQUENCE [LARGE SCALE GENOMIC DNA]</scope>
</reference>
<evidence type="ECO:0000256" key="1">
    <source>
        <dbReference type="ARBA" id="ARBA00004123"/>
    </source>
</evidence>
<dbReference type="GO" id="GO:0003700">
    <property type="term" value="F:DNA-binding transcription factor activity"/>
    <property type="evidence" value="ECO:0007669"/>
    <property type="project" value="TreeGrafter"/>
</dbReference>
<protein>
    <recommendedName>
        <fullName evidence="6">C6 transcription factor</fullName>
    </recommendedName>
</protein>
<evidence type="ECO:0000256" key="3">
    <source>
        <dbReference type="SAM" id="MobiDB-lite"/>
    </source>
</evidence>
<evidence type="ECO:0000256" key="2">
    <source>
        <dbReference type="ARBA" id="ARBA00023242"/>
    </source>
</evidence>
<dbReference type="HOGENOM" id="CLU_008719_5_0_1"/>
<comment type="subcellular location">
    <subcellularLocation>
        <location evidence="1">Nucleus</location>
    </subcellularLocation>
</comment>
<name>A0A0A1TS28_9HYPO</name>
<evidence type="ECO:0008006" key="6">
    <source>
        <dbReference type="Google" id="ProtNLM"/>
    </source>
</evidence>
<dbReference type="GO" id="GO:0045944">
    <property type="term" value="P:positive regulation of transcription by RNA polymerase II"/>
    <property type="evidence" value="ECO:0007669"/>
    <property type="project" value="TreeGrafter"/>
</dbReference>